<feature type="domain" description="Pyrroline-5-carboxylate reductase catalytic N-terminal" evidence="13">
    <location>
        <begin position="9"/>
        <end position="103"/>
    </location>
</feature>
<keyword evidence="7 11" id="KW-0521">NADP</keyword>
<dbReference type="Proteomes" id="UP000241890">
    <property type="component" value="Unassembled WGS sequence"/>
</dbReference>
<evidence type="ECO:0000256" key="2">
    <source>
        <dbReference type="ARBA" id="ARBA00005525"/>
    </source>
</evidence>
<comment type="subcellular location">
    <subcellularLocation>
        <location evidence="1">Cytoplasm</location>
    </subcellularLocation>
</comment>
<dbReference type="InterPro" id="IPR053790">
    <property type="entry name" value="P5CR-like_CS"/>
</dbReference>
<dbReference type="EC" id="1.5.1.2" evidence="12"/>
<keyword evidence="5 12" id="KW-0028">Amino-acid biosynthesis</keyword>
<evidence type="ECO:0000256" key="8">
    <source>
        <dbReference type="ARBA" id="ARBA00023002"/>
    </source>
</evidence>
<sequence length="273" mass="28215">MIKTLSEVRVGFIGCGMMATALMAGFEAKGVVDVARMCGSCKSQCTVDRVGKLGVPVYTENVKVVAQSDVIFLSVKPYVLPHVLEEIRDTVTKEKLVVSIAAGVTIGAMENVLPEGSRLIRVMPNTPCSVGAAASAYVKGTHATEDDMALVGELMTAVGLAIPCAEKDLNAVTGLTGSGPAYVFLMIEALADGAVRAGLPRAMALKMAAQMVKGAAQMAVETGLHPGVLKDQVCSPGGTTIAGVEALEKGNFRATVMSAVTSAKARADELSKQ</sequence>
<comment type="caution">
    <text evidence="15">The sequence shown here is derived from an EMBL/GenBank/DDBJ whole genome shotgun (WGS) entry which is preliminary data.</text>
</comment>
<dbReference type="InterPro" id="IPR008927">
    <property type="entry name" value="6-PGluconate_DH-like_C_sf"/>
</dbReference>
<dbReference type="PANTHER" id="PTHR11645:SF0">
    <property type="entry name" value="PYRROLINE-5-CARBOXYLATE REDUCTASE 3"/>
    <property type="match status" value="1"/>
</dbReference>
<dbReference type="InParanoid" id="A0A2R5GIB7"/>
<dbReference type="FunFam" id="1.10.3730.10:FF:000001">
    <property type="entry name" value="Pyrroline-5-carboxylate reductase"/>
    <property type="match status" value="1"/>
</dbReference>
<evidence type="ECO:0000256" key="10">
    <source>
        <dbReference type="ARBA" id="ARBA00052690"/>
    </source>
</evidence>
<proteinExistence type="inferred from homology"/>
<dbReference type="PANTHER" id="PTHR11645">
    <property type="entry name" value="PYRROLINE-5-CARBOXYLATE REDUCTASE"/>
    <property type="match status" value="1"/>
</dbReference>
<evidence type="ECO:0000256" key="6">
    <source>
        <dbReference type="ARBA" id="ARBA00022650"/>
    </source>
</evidence>
<evidence type="ECO:0000259" key="14">
    <source>
        <dbReference type="Pfam" id="PF14748"/>
    </source>
</evidence>
<dbReference type="PIRSF" id="PIRSF000193">
    <property type="entry name" value="Pyrrol-5-carb_rd"/>
    <property type="match status" value="1"/>
</dbReference>
<dbReference type="OrthoDB" id="10263291at2759"/>
<dbReference type="InterPro" id="IPR000304">
    <property type="entry name" value="Pyrroline-COOH_reductase"/>
</dbReference>
<evidence type="ECO:0000256" key="1">
    <source>
        <dbReference type="ARBA" id="ARBA00004496"/>
    </source>
</evidence>
<feature type="binding site" evidence="11">
    <location>
        <begin position="13"/>
        <end position="18"/>
    </location>
    <ligand>
        <name>NADP(+)</name>
        <dbReference type="ChEBI" id="CHEBI:58349"/>
    </ligand>
</feature>
<evidence type="ECO:0000256" key="9">
    <source>
        <dbReference type="ARBA" id="ARBA00050547"/>
    </source>
</evidence>
<dbReference type="GO" id="GO:0055129">
    <property type="term" value="P:L-proline biosynthetic process"/>
    <property type="evidence" value="ECO:0007669"/>
    <property type="project" value="UniProtKB-UniPathway"/>
</dbReference>
<dbReference type="FunCoup" id="A0A2R5GIB7">
    <property type="interactions" value="125"/>
</dbReference>
<dbReference type="EMBL" id="BEYU01000074">
    <property type="protein sequence ID" value="GBG30335.1"/>
    <property type="molecule type" value="Genomic_DNA"/>
</dbReference>
<dbReference type="SUPFAM" id="SSF48179">
    <property type="entry name" value="6-phosphogluconate dehydrogenase C-terminal domain-like"/>
    <property type="match status" value="1"/>
</dbReference>
<dbReference type="Pfam" id="PF03807">
    <property type="entry name" value="F420_oxidored"/>
    <property type="match status" value="1"/>
</dbReference>
<reference evidence="15 16" key="1">
    <citation type="submission" date="2017-12" db="EMBL/GenBank/DDBJ databases">
        <title>Sequencing, de novo assembly and annotation of complete genome of a new Thraustochytrid species, strain FCC1311.</title>
        <authorList>
            <person name="Sedici K."/>
            <person name="Godart F."/>
            <person name="Aiese Cigliano R."/>
            <person name="Sanseverino W."/>
            <person name="Barakat M."/>
            <person name="Ortet P."/>
            <person name="Marechal E."/>
            <person name="Cagnac O."/>
            <person name="Amato A."/>
        </authorList>
    </citation>
    <scope>NUCLEOTIDE SEQUENCE [LARGE SCALE GENOMIC DNA]</scope>
</reference>
<evidence type="ECO:0000256" key="12">
    <source>
        <dbReference type="RuleBase" id="RU003903"/>
    </source>
</evidence>
<keyword evidence="4" id="KW-0963">Cytoplasm</keyword>
<dbReference type="Pfam" id="PF14748">
    <property type="entry name" value="P5CR_dimer"/>
    <property type="match status" value="1"/>
</dbReference>
<comment type="pathway">
    <text evidence="12">Amino-acid biosynthesis; L-proline biosynthesis; L-proline from L-glutamate 5-semialdehyde: step 1/1.</text>
</comment>
<dbReference type="HAMAP" id="MF_01925">
    <property type="entry name" value="P5C_reductase"/>
    <property type="match status" value="1"/>
</dbReference>
<evidence type="ECO:0000259" key="13">
    <source>
        <dbReference type="Pfam" id="PF03807"/>
    </source>
</evidence>
<gene>
    <name evidence="15" type="ORF">FCC1311_065542</name>
</gene>
<dbReference type="InterPro" id="IPR036291">
    <property type="entry name" value="NAD(P)-bd_dom_sf"/>
</dbReference>
<comment type="catalytic activity">
    <reaction evidence="9">
        <text>L-proline + NAD(+) = (S)-1-pyrroline-5-carboxylate + NADH + 2 H(+)</text>
        <dbReference type="Rhea" id="RHEA:14105"/>
        <dbReference type="ChEBI" id="CHEBI:15378"/>
        <dbReference type="ChEBI" id="CHEBI:17388"/>
        <dbReference type="ChEBI" id="CHEBI:57540"/>
        <dbReference type="ChEBI" id="CHEBI:57945"/>
        <dbReference type="ChEBI" id="CHEBI:60039"/>
        <dbReference type="EC" id="1.5.1.2"/>
    </reaction>
</comment>
<evidence type="ECO:0000256" key="7">
    <source>
        <dbReference type="ARBA" id="ARBA00022857"/>
    </source>
</evidence>
<dbReference type="SUPFAM" id="SSF51735">
    <property type="entry name" value="NAD(P)-binding Rossmann-fold domains"/>
    <property type="match status" value="1"/>
</dbReference>
<keyword evidence="6 12" id="KW-0641">Proline biosynthesis</keyword>
<comment type="similarity">
    <text evidence="2 12">Belongs to the pyrroline-5-carboxylate reductase family.</text>
</comment>
<feature type="domain" description="Pyrroline-5-carboxylate reductase dimerisation" evidence="14">
    <location>
        <begin position="166"/>
        <end position="270"/>
    </location>
</feature>
<keyword evidence="8 12" id="KW-0560">Oxidoreductase</keyword>
<dbReference type="InterPro" id="IPR028939">
    <property type="entry name" value="P5C_Rdtase_cat_N"/>
</dbReference>
<keyword evidence="16" id="KW-1185">Reference proteome</keyword>
<dbReference type="AlphaFoldDB" id="A0A2R5GIB7"/>
<feature type="binding site" evidence="11">
    <location>
        <position position="61"/>
    </location>
    <ligand>
        <name>NADPH</name>
        <dbReference type="ChEBI" id="CHEBI:57783"/>
    </ligand>
</feature>
<dbReference type="InterPro" id="IPR029036">
    <property type="entry name" value="P5CR_dimer"/>
</dbReference>
<dbReference type="PROSITE" id="PS00521">
    <property type="entry name" value="P5CR"/>
    <property type="match status" value="1"/>
</dbReference>
<dbReference type="GO" id="GO:0005737">
    <property type="term" value="C:cytoplasm"/>
    <property type="evidence" value="ECO:0007669"/>
    <property type="project" value="UniProtKB-SubCell"/>
</dbReference>
<evidence type="ECO:0000313" key="16">
    <source>
        <dbReference type="Proteomes" id="UP000241890"/>
    </source>
</evidence>
<evidence type="ECO:0000256" key="4">
    <source>
        <dbReference type="ARBA" id="ARBA00022490"/>
    </source>
</evidence>
<dbReference type="UniPathway" id="UPA00098">
    <property type="reaction ID" value="UER00361"/>
</dbReference>
<organism evidence="15 16">
    <name type="scientific">Hondaea fermentalgiana</name>
    <dbReference type="NCBI Taxonomy" id="2315210"/>
    <lineage>
        <taxon>Eukaryota</taxon>
        <taxon>Sar</taxon>
        <taxon>Stramenopiles</taxon>
        <taxon>Bigyra</taxon>
        <taxon>Labyrinthulomycetes</taxon>
        <taxon>Thraustochytrida</taxon>
        <taxon>Thraustochytriidae</taxon>
        <taxon>Hondaea</taxon>
    </lineage>
</organism>
<name>A0A2R5GIB7_9STRA</name>
<comment type="catalytic activity">
    <reaction evidence="10 12">
        <text>L-proline + NADP(+) = (S)-1-pyrroline-5-carboxylate + NADPH + 2 H(+)</text>
        <dbReference type="Rhea" id="RHEA:14109"/>
        <dbReference type="ChEBI" id="CHEBI:15378"/>
        <dbReference type="ChEBI" id="CHEBI:17388"/>
        <dbReference type="ChEBI" id="CHEBI:57783"/>
        <dbReference type="ChEBI" id="CHEBI:58349"/>
        <dbReference type="ChEBI" id="CHEBI:60039"/>
        <dbReference type="EC" id="1.5.1.2"/>
    </reaction>
</comment>
<dbReference type="GO" id="GO:0004735">
    <property type="term" value="F:pyrroline-5-carboxylate reductase activity"/>
    <property type="evidence" value="ECO:0007669"/>
    <property type="project" value="UniProtKB-EC"/>
</dbReference>
<evidence type="ECO:0000256" key="11">
    <source>
        <dbReference type="PIRSR" id="PIRSR000193-1"/>
    </source>
</evidence>
<protein>
    <recommendedName>
        <fullName evidence="3 12">Pyrroline-5-carboxylate reductase</fullName>
        <ecNumber evidence="12">1.5.1.2</ecNumber>
    </recommendedName>
</protein>
<evidence type="ECO:0000256" key="3">
    <source>
        <dbReference type="ARBA" id="ARBA00021413"/>
    </source>
</evidence>
<dbReference type="Gene3D" id="1.10.3730.10">
    <property type="entry name" value="ProC C-terminal domain-like"/>
    <property type="match status" value="1"/>
</dbReference>
<evidence type="ECO:0000313" key="15">
    <source>
        <dbReference type="EMBL" id="GBG30335.1"/>
    </source>
</evidence>
<dbReference type="Gene3D" id="3.40.50.720">
    <property type="entry name" value="NAD(P)-binding Rossmann-like Domain"/>
    <property type="match status" value="1"/>
</dbReference>
<accession>A0A2R5GIB7</accession>
<dbReference type="FunFam" id="3.40.50.720:FF:000190">
    <property type="entry name" value="Pyrroline-5-carboxylate reductase"/>
    <property type="match status" value="1"/>
</dbReference>
<dbReference type="NCBIfam" id="TIGR00112">
    <property type="entry name" value="proC"/>
    <property type="match status" value="1"/>
</dbReference>
<evidence type="ECO:0000256" key="5">
    <source>
        <dbReference type="ARBA" id="ARBA00022605"/>
    </source>
</evidence>